<dbReference type="Proteomes" id="UP000252694">
    <property type="component" value="Unassembled WGS sequence"/>
</dbReference>
<gene>
    <name evidence="2" type="ORF">CPI82_00205</name>
    <name evidence="3" type="ORF">SAMEA104305318_01625</name>
</gene>
<dbReference type="AlphaFoldDB" id="A0A2G1TPZ3"/>
<evidence type="ECO:0000259" key="1">
    <source>
        <dbReference type="PROSITE" id="PS50172"/>
    </source>
</evidence>
<evidence type="ECO:0000313" key="2">
    <source>
        <dbReference type="EMBL" id="PHQ04285.1"/>
    </source>
</evidence>
<evidence type="ECO:0000313" key="4">
    <source>
        <dbReference type="Proteomes" id="UP000223291"/>
    </source>
</evidence>
<evidence type="ECO:0000313" key="5">
    <source>
        <dbReference type="Proteomes" id="UP000252694"/>
    </source>
</evidence>
<dbReference type="PROSITE" id="PS50172">
    <property type="entry name" value="BRCT"/>
    <property type="match status" value="1"/>
</dbReference>
<dbReference type="InterPro" id="IPR036420">
    <property type="entry name" value="BRCT_dom_sf"/>
</dbReference>
<evidence type="ECO:0000313" key="3">
    <source>
        <dbReference type="EMBL" id="SST22091.1"/>
    </source>
</evidence>
<dbReference type="CDD" id="cd17748">
    <property type="entry name" value="BRCT_DNA_ligase_like"/>
    <property type="match status" value="1"/>
</dbReference>
<organism evidence="3 5">
    <name type="scientific">Acinetobacter baumannii</name>
    <dbReference type="NCBI Taxonomy" id="470"/>
    <lineage>
        <taxon>Bacteria</taxon>
        <taxon>Pseudomonadati</taxon>
        <taxon>Pseudomonadota</taxon>
        <taxon>Gammaproteobacteria</taxon>
        <taxon>Moraxellales</taxon>
        <taxon>Moraxellaceae</taxon>
        <taxon>Acinetobacter</taxon>
        <taxon>Acinetobacter calcoaceticus/baumannii complex</taxon>
    </lineage>
</organism>
<dbReference type="EMBL" id="UFMQ01000005">
    <property type="protein sequence ID" value="SST22091.1"/>
    <property type="molecule type" value="Genomic_DNA"/>
</dbReference>
<reference evidence="2 4" key="1">
    <citation type="submission" date="2017-09" db="EMBL/GenBank/DDBJ databases">
        <title>Draft genome of Acinetobacter baumannii strain I43, a mercury resistant bacteria.</title>
        <authorList>
            <person name="Siqueira K.A."/>
            <person name="Mello I.S."/>
            <person name="Mendes T.A."/>
            <person name="Soares M.A."/>
        </authorList>
    </citation>
    <scope>NUCLEOTIDE SEQUENCE [LARGE SCALE GENOMIC DNA]</scope>
    <source>
        <strain evidence="2 4">I43</strain>
    </source>
</reference>
<dbReference type="Pfam" id="PF00533">
    <property type="entry name" value="BRCT"/>
    <property type="match status" value="1"/>
</dbReference>
<dbReference type="Proteomes" id="UP000223291">
    <property type="component" value="Unassembled WGS sequence"/>
</dbReference>
<accession>A0A2G1TPZ3</accession>
<dbReference type="EMBL" id="NXDV01000001">
    <property type="protein sequence ID" value="PHQ04285.1"/>
    <property type="molecule type" value="Genomic_DNA"/>
</dbReference>
<feature type="domain" description="BRCT" evidence="1">
    <location>
        <begin position="204"/>
        <end position="292"/>
    </location>
</feature>
<proteinExistence type="predicted"/>
<sequence>MELDLNRINYNANQSKLGNLFLGFFEGLFLDGRVRLQEIEALIKWVEQYPDAVTVPHFESLYQVLLKAAEDPQFLLANHQEVQTHLDLFKNSKYFKEHTCDVQRLHGVLAGLACDSDYTDDEVLALNAWLDRYDYLKDDPIYKEIIVALNHVRILNRVSGDTKEVLRLTLGKYIQLNNFGLPQVRVSSTEDNKNPDFYHGNVELIGKTICLTGASARYSKAEWKQVIESQRGIFKDDLTKTVDYLVICNKGNPHWAHMSYGRKFEQALKWQKDGANIRILTEDDFVKVLEEN</sequence>
<keyword evidence="3" id="KW-0436">Ligase</keyword>
<dbReference type="RefSeq" id="WP_002056030.1">
    <property type="nucleotide sequence ID" value="NZ_CP195996.1"/>
</dbReference>
<dbReference type="GO" id="GO:0016874">
    <property type="term" value="F:ligase activity"/>
    <property type="evidence" value="ECO:0007669"/>
    <property type="project" value="UniProtKB-KW"/>
</dbReference>
<dbReference type="Gene3D" id="3.40.50.10190">
    <property type="entry name" value="BRCT domain"/>
    <property type="match status" value="1"/>
</dbReference>
<protein>
    <submittedName>
        <fullName evidence="3">NAD-dependent DNA ligase</fullName>
    </submittedName>
</protein>
<reference evidence="3 5" key="2">
    <citation type="submission" date="2018-07" db="EMBL/GenBank/DDBJ databases">
        <authorList>
            <consortium name="Pathogen Informatics"/>
        </authorList>
    </citation>
    <scope>NUCLEOTIDE SEQUENCE [LARGE SCALE GENOMIC DNA]</scope>
    <source>
        <strain evidence="3 5">4300STDY7045823</strain>
    </source>
</reference>
<name>A0A2G1TPZ3_ACIBA</name>
<dbReference type="InterPro" id="IPR001357">
    <property type="entry name" value="BRCT_dom"/>
</dbReference>
<dbReference type="SUPFAM" id="SSF52113">
    <property type="entry name" value="BRCT domain"/>
    <property type="match status" value="1"/>
</dbReference>